<proteinExistence type="predicted"/>
<comment type="caution">
    <text evidence="2">The sequence shown here is derived from an EMBL/GenBank/DDBJ whole genome shotgun (WGS) entry which is preliminary data.</text>
</comment>
<dbReference type="Proteomes" id="UP001151760">
    <property type="component" value="Unassembled WGS sequence"/>
</dbReference>
<dbReference type="PANTHER" id="PTHR33223">
    <property type="entry name" value="CCHC-TYPE DOMAIN-CONTAINING PROTEIN"/>
    <property type="match status" value="1"/>
</dbReference>
<evidence type="ECO:0000256" key="1">
    <source>
        <dbReference type="SAM" id="MobiDB-lite"/>
    </source>
</evidence>
<gene>
    <name evidence="2" type="ORF">Tco_0856535</name>
</gene>
<name>A0ABQ5B6S5_9ASTR</name>
<dbReference type="PANTHER" id="PTHR33223:SF11">
    <property type="entry name" value="ELEMENT PROTEIN, PUTATIVE-RELATED"/>
    <property type="match status" value="1"/>
</dbReference>
<sequence>MTFLKGSRLTPDKSTRYSSKLHALWNQKGSSSTGTRVLSKIEGNLSDLRSLLKEHNGRGSVSPIHLSFDDVEDRTRVRTVVTGKEIGDADLKKPFKEAVKTTLTQRIIEFADPEFKMSANIKLYDGTTDPEDHLSRFSSAANSKEWPMPVWCRMFQQTLDGSARGWFENLSRGSIDGWVELKQQFTTRFSTRRACFKDPTKITKIVMKISSFMDAHKCPELAKRYSDKVPKTVNEMMAGRLCKKGRGGYGADRRRNEGKSPFNNRDGLVPYRTQTPYQAPRDQGFHHPRFNLGSLTKLPKEILALEPQLNLQLPRPMQLLPKKENQDKYCDYHGEKGPYTNDYFQLRRQLEMALESGKLNHLIKDVRQRGRGSAKGSDAGKDKVINMIRLWPNDRKRKLL</sequence>
<evidence type="ECO:0008006" key="4">
    <source>
        <dbReference type="Google" id="ProtNLM"/>
    </source>
</evidence>
<reference evidence="2" key="1">
    <citation type="journal article" date="2022" name="Int. J. Mol. Sci.">
        <title>Draft Genome of Tanacetum Coccineum: Genomic Comparison of Closely Related Tanacetum-Family Plants.</title>
        <authorList>
            <person name="Yamashiro T."/>
            <person name="Shiraishi A."/>
            <person name="Nakayama K."/>
            <person name="Satake H."/>
        </authorList>
    </citation>
    <scope>NUCLEOTIDE SEQUENCE</scope>
</reference>
<reference evidence="2" key="2">
    <citation type="submission" date="2022-01" db="EMBL/GenBank/DDBJ databases">
        <authorList>
            <person name="Yamashiro T."/>
            <person name="Shiraishi A."/>
            <person name="Satake H."/>
            <person name="Nakayama K."/>
        </authorList>
    </citation>
    <scope>NUCLEOTIDE SEQUENCE</scope>
</reference>
<dbReference type="EMBL" id="BQNB010012911">
    <property type="protein sequence ID" value="GJT09493.1"/>
    <property type="molecule type" value="Genomic_DNA"/>
</dbReference>
<keyword evidence="3" id="KW-1185">Reference proteome</keyword>
<evidence type="ECO:0000313" key="2">
    <source>
        <dbReference type="EMBL" id="GJT09493.1"/>
    </source>
</evidence>
<feature type="region of interest" description="Disordered" evidence="1">
    <location>
        <begin position="246"/>
        <end position="271"/>
    </location>
</feature>
<organism evidence="2 3">
    <name type="scientific">Tanacetum coccineum</name>
    <dbReference type="NCBI Taxonomy" id="301880"/>
    <lineage>
        <taxon>Eukaryota</taxon>
        <taxon>Viridiplantae</taxon>
        <taxon>Streptophyta</taxon>
        <taxon>Embryophyta</taxon>
        <taxon>Tracheophyta</taxon>
        <taxon>Spermatophyta</taxon>
        <taxon>Magnoliopsida</taxon>
        <taxon>eudicotyledons</taxon>
        <taxon>Gunneridae</taxon>
        <taxon>Pentapetalae</taxon>
        <taxon>asterids</taxon>
        <taxon>campanulids</taxon>
        <taxon>Asterales</taxon>
        <taxon>Asteraceae</taxon>
        <taxon>Asteroideae</taxon>
        <taxon>Anthemideae</taxon>
        <taxon>Anthemidinae</taxon>
        <taxon>Tanacetum</taxon>
    </lineage>
</organism>
<accession>A0ABQ5B6S5</accession>
<evidence type="ECO:0000313" key="3">
    <source>
        <dbReference type="Proteomes" id="UP001151760"/>
    </source>
</evidence>
<protein>
    <recommendedName>
        <fullName evidence="4">Reverse transcriptase domain-containing protein</fullName>
    </recommendedName>
</protein>